<feature type="chain" id="PRO_5004280112" description="Proenkephalin-B" evidence="16">
    <location>
        <begin position="21"/>
        <end position="267"/>
    </location>
</feature>
<dbReference type="Pfam" id="PF01160">
    <property type="entry name" value="Opiods_neuropep"/>
    <property type="match status" value="1"/>
</dbReference>
<dbReference type="InterPro" id="IPR006024">
    <property type="entry name" value="Opioid_neupept"/>
</dbReference>
<dbReference type="EMBL" id="AY445637">
    <property type="protein sequence ID" value="AAS18433.1"/>
    <property type="molecule type" value="mRNA"/>
</dbReference>
<keyword evidence="8" id="KW-0555">Opioid peptide</keyword>
<evidence type="ECO:0000256" key="5">
    <source>
        <dbReference type="ARBA" id="ARBA00022685"/>
    </source>
</evidence>
<evidence type="ECO:0000256" key="15">
    <source>
        <dbReference type="ARBA" id="ARBA00035624"/>
    </source>
</evidence>
<dbReference type="PANTHER" id="PTHR11438:SF4">
    <property type="entry name" value="PROENKEPHALIN-B"/>
    <property type="match status" value="1"/>
</dbReference>
<evidence type="ECO:0000256" key="9">
    <source>
        <dbReference type="ARBA" id="ARBA00023157"/>
    </source>
</evidence>
<keyword evidence="6 16" id="KW-0732">Signal</keyword>
<dbReference type="GO" id="GO:0030425">
    <property type="term" value="C:dendrite"/>
    <property type="evidence" value="ECO:0007669"/>
    <property type="project" value="TreeGrafter"/>
</dbReference>
<evidence type="ECO:0000256" key="13">
    <source>
        <dbReference type="ARBA" id="ARBA00032642"/>
    </source>
</evidence>
<dbReference type="GO" id="GO:0043679">
    <property type="term" value="C:axon terminus"/>
    <property type="evidence" value="ECO:0007669"/>
    <property type="project" value="TreeGrafter"/>
</dbReference>
<proteinExistence type="evidence at transcript level"/>
<evidence type="ECO:0000256" key="12">
    <source>
        <dbReference type="ARBA" id="ARBA00032080"/>
    </source>
</evidence>
<evidence type="ECO:0000313" key="17">
    <source>
        <dbReference type="EMBL" id="AAS18433.1"/>
    </source>
</evidence>
<protein>
    <recommendedName>
        <fullName evidence="3">Proenkephalin-B</fullName>
    </recommendedName>
    <alternativeName>
        <fullName evidence="13">Beta-neoendorphin-dynorphin</fullName>
    </alternativeName>
    <alternativeName>
        <fullName evidence="12">Preprodynorphin</fullName>
    </alternativeName>
</protein>
<sequence>MEWQMLVLVLSLGLSYSVWADCSSQCSICTAETEQTDTPINTLVCSLECEGSLLSKTEWEKCKEFLQVLPADLPDSESKALTATEYNVEDGQEGQPLTDDQYVSLAKRYGGFLKKIGKNKAFTRSLAEEDTNTNGKLIKRYGGFLRKFGQRAAPDITEDSQEMKGASENEELRYDVDNPDTSALKEVKRYGGFLRKWNPKRSSDPDEGDNQVQEELQKRYGGFMRRIRPKIRWDNQKRYGGFLRRHFKITVRSDEDPSPYLDEFSDL</sequence>
<dbReference type="GO" id="GO:0007218">
    <property type="term" value="P:neuropeptide signaling pathway"/>
    <property type="evidence" value="ECO:0007669"/>
    <property type="project" value="UniProtKB-KW"/>
</dbReference>
<dbReference type="GO" id="GO:0007600">
    <property type="term" value="P:sensory perception"/>
    <property type="evidence" value="ECO:0007669"/>
    <property type="project" value="TreeGrafter"/>
</dbReference>
<comment type="function">
    <text evidence="11">Leu-enkephalins compete with and mimic the effects of opiate drugs. They play a role in a number of physiologic functions, including pain perception and responses to stress.</text>
</comment>
<evidence type="ECO:0000256" key="1">
    <source>
        <dbReference type="ARBA" id="ARBA00004613"/>
    </source>
</evidence>
<feature type="signal peptide" evidence="16">
    <location>
        <begin position="1"/>
        <end position="20"/>
    </location>
</feature>
<evidence type="ECO:0000256" key="2">
    <source>
        <dbReference type="ARBA" id="ARBA00008543"/>
    </source>
</evidence>
<comment type="function">
    <text evidence="14">Dynorphin peptides differentially regulate the kappa opioid receptor. Dynorphin A(1-13) has a typical opioid activity, it is 700 times more potent than Leu-enkephalin.</text>
</comment>
<evidence type="ECO:0000256" key="8">
    <source>
        <dbReference type="ARBA" id="ARBA00022901"/>
    </source>
</evidence>
<evidence type="ECO:0000256" key="7">
    <source>
        <dbReference type="ARBA" id="ARBA00022894"/>
    </source>
</evidence>
<evidence type="ECO:0000256" key="10">
    <source>
        <dbReference type="ARBA" id="ARBA00023205"/>
    </source>
</evidence>
<keyword evidence="5" id="KW-0165">Cleavage on pair of basic residues</keyword>
<name>Q6SYA8_NEOFS</name>
<comment type="function">
    <text evidence="15">Leumorphin has a typical opioid activity and may have anti-apoptotic effect.</text>
</comment>
<keyword evidence="7" id="KW-0529">Neurotransmitter</keyword>
<evidence type="ECO:0000256" key="4">
    <source>
        <dbReference type="ARBA" id="ARBA00022525"/>
    </source>
</evidence>
<dbReference type="GO" id="GO:0043025">
    <property type="term" value="C:neuronal cell body"/>
    <property type="evidence" value="ECO:0007669"/>
    <property type="project" value="TreeGrafter"/>
</dbReference>
<dbReference type="GO" id="GO:0005576">
    <property type="term" value="C:extracellular region"/>
    <property type="evidence" value="ECO:0007669"/>
    <property type="project" value="UniProtKB-SubCell"/>
</dbReference>
<dbReference type="GO" id="GO:0031628">
    <property type="term" value="F:opioid receptor binding"/>
    <property type="evidence" value="ECO:0007669"/>
    <property type="project" value="TreeGrafter"/>
</dbReference>
<evidence type="ECO:0000256" key="6">
    <source>
        <dbReference type="ARBA" id="ARBA00022729"/>
    </source>
</evidence>
<dbReference type="PRINTS" id="PR01028">
    <property type="entry name" value="OPIOIDPRCRSR"/>
</dbReference>
<keyword evidence="9" id="KW-1015">Disulfide bond</keyword>
<evidence type="ECO:0000256" key="11">
    <source>
        <dbReference type="ARBA" id="ARBA00024913"/>
    </source>
</evidence>
<comment type="similarity">
    <text evidence="2">Belongs to the opioid neuropeptide precursor family.</text>
</comment>
<dbReference type="AlphaFoldDB" id="Q6SYA8"/>
<dbReference type="GO" id="GO:0007268">
    <property type="term" value="P:chemical synaptic transmission"/>
    <property type="evidence" value="ECO:0007669"/>
    <property type="project" value="UniProtKB-KW"/>
</dbReference>
<keyword evidence="4" id="KW-0964">Secreted</keyword>
<comment type="subcellular location">
    <subcellularLocation>
        <location evidence="1">Secreted</location>
    </subcellularLocation>
</comment>
<dbReference type="PANTHER" id="PTHR11438">
    <property type="entry name" value="PROENKEPHALIN"/>
    <property type="match status" value="1"/>
</dbReference>
<keyword evidence="10" id="KW-0257">Endorphin</keyword>
<dbReference type="PRINTS" id="PR01030">
    <property type="entry name" value="PENKBPRCRSR"/>
</dbReference>
<dbReference type="GO" id="GO:0005886">
    <property type="term" value="C:plasma membrane"/>
    <property type="evidence" value="ECO:0007669"/>
    <property type="project" value="TreeGrafter"/>
</dbReference>
<dbReference type="InterPro" id="IPR000750">
    <property type="entry name" value="Proenkphlin_B"/>
</dbReference>
<organism evidence="17">
    <name type="scientific">Neoceratodus forsteri</name>
    <name type="common">Australian lungfish</name>
    <name type="synonym">Ceratodus forsteri</name>
    <dbReference type="NCBI Taxonomy" id="7892"/>
    <lineage>
        <taxon>Eukaryota</taxon>
        <taxon>Metazoa</taxon>
        <taxon>Chordata</taxon>
        <taxon>Craniata</taxon>
        <taxon>Vertebrata</taxon>
        <taxon>Euteleostomi</taxon>
        <taxon>Dipnomorpha</taxon>
        <taxon>Ceratodontiformes</taxon>
        <taxon>Ceratodontoidei</taxon>
        <taxon>Ceratodontidae</taxon>
        <taxon>Neoceratodus</taxon>
    </lineage>
</organism>
<accession>Q6SYA8</accession>
<reference evidence="17" key="1">
    <citation type="journal article" date="2006" name="Peptides">
        <title>Trends in the evolution of the prodynorphin gene in teleosts: cloning of eel and tilapia prodynorphin cDNAs.</title>
        <authorList>
            <person name="Alrubaian J."/>
            <person name="Lecaude S."/>
            <person name="Barba J."/>
            <person name="Szynskie L."/>
            <person name="Jacobs N."/>
            <person name="Bauer D."/>
            <person name="Brown C."/>
            <person name="Kaminer I."/>
            <person name="Bagrosky B."/>
            <person name="Dores R.M."/>
        </authorList>
    </citation>
    <scope>NUCLEOTIDE SEQUENCE</scope>
    <source>
        <tissue evidence="17">Brain</tissue>
    </source>
</reference>
<evidence type="ECO:0000256" key="14">
    <source>
        <dbReference type="ARBA" id="ARBA00035607"/>
    </source>
</evidence>
<evidence type="ECO:0000256" key="16">
    <source>
        <dbReference type="SAM" id="SignalP"/>
    </source>
</evidence>
<evidence type="ECO:0000256" key="3">
    <source>
        <dbReference type="ARBA" id="ARBA00020232"/>
    </source>
</evidence>
<dbReference type="GO" id="GO:0001515">
    <property type="term" value="F:opioid peptide activity"/>
    <property type="evidence" value="ECO:0007669"/>
    <property type="project" value="UniProtKB-KW"/>
</dbReference>